<keyword evidence="1" id="KW-0808">Transferase</keyword>
<name>A0ABW3WGT3_9RHOO</name>
<dbReference type="Proteomes" id="UP001597158">
    <property type="component" value="Unassembled WGS sequence"/>
</dbReference>
<dbReference type="GO" id="GO:0016301">
    <property type="term" value="F:kinase activity"/>
    <property type="evidence" value="ECO:0007669"/>
    <property type="project" value="UniProtKB-KW"/>
</dbReference>
<reference evidence="2" key="1">
    <citation type="journal article" date="2019" name="Int. J. Syst. Evol. Microbiol.">
        <title>The Global Catalogue of Microorganisms (GCM) 10K type strain sequencing project: providing services to taxonomists for standard genome sequencing and annotation.</title>
        <authorList>
            <consortium name="The Broad Institute Genomics Platform"/>
            <consortium name="The Broad Institute Genome Sequencing Center for Infectious Disease"/>
            <person name="Wu L."/>
            <person name="Ma J."/>
        </authorList>
    </citation>
    <scope>NUCLEOTIDE SEQUENCE [LARGE SCALE GENOMIC DNA]</scope>
    <source>
        <strain evidence="2">CCUG 48884</strain>
    </source>
</reference>
<dbReference type="EMBL" id="JBHTMC010000026">
    <property type="protein sequence ID" value="MFD1264565.1"/>
    <property type="molecule type" value="Genomic_DNA"/>
</dbReference>
<evidence type="ECO:0000313" key="2">
    <source>
        <dbReference type="Proteomes" id="UP001597158"/>
    </source>
</evidence>
<comment type="caution">
    <text evidence="1">The sequence shown here is derived from an EMBL/GenBank/DDBJ whole genome shotgun (WGS) entry which is preliminary data.</text>
</comment>
<sequence>MNSYPQLRAAIIERHPGIKEAHVENLTHATLHETAHFFWARVLNVPVFDLGVRRSGGGHINAFAYDARDLIILMAGIAMELHMFPDGSSENSMLGDARDLEGWVRTLQIPEDRAAALLASIGIEIQSALLRDEVFALIEETAARIIKHSRKNDGRLTVKKTDNLCVWLDGELKRRGLCAELSRVADHVASSHIDRLTAFRTTANC</sequence>
<organism evidence="1 2">
    <name type="scientific">Thauera mechernichensis</name>
    <dbReference type="NCBI Taxonomy" id="82788"/>
    <lineage>
        <taxon>Bacteria</taxon>
        <taxon>Pseudomonadati</taxon>
        <taxon>Pseudomonadota</taxon>
        <taxon>Betaproteobacteria</taxon>
        <taxon>Rhodocyclales</taxon>
        <taxon>Zoogloeaceae</taxon>
        <taxon>Thauera</taxon>
    </lineage>
</organism>
<dbReference type="RefSeq" id="WP_277832375.1">
    <property type="nucleotide sequence ID" value="NZ_JARQZE010000004.1"/>
</dbReference>
<gene>
    <name evidence="1" type="ORF">ACFQ4M_13345</name>
</gene>
<keyword evidence="2" id="KW-1185">Reference proteome</keyword>
<accession>A0ABW3WGT3</accession>
<proteinExistence type="predicted"/>
<evidence type="ECO:0000313" key="1">
    <source>
        <dbReference type="EMBL" id="MFD1264565.1"/>
    </source>
</evidence>
<protein>
    <submittedName>
        <fullName evidence="1">Histidine kinase</fullName>
    </submittedName>
</protein>
<keyword evidence="1" id="KW-0418">Kinase</keyword>